<evidence type="ECO:0000259" key="6">
    <source>
        <dbReference type="Pfam" id="PF00931"/>
    </source>
</evidence>
<dbReference type="OMA" id="YERRTCH"/>
<dbReference type="PRINTS" id="PR00364">
    <property type="entry name" value="DISEASERSIST"/>
</dbReference>
<feature type="domain" description="Disease resistance protein At4g27190-like leucine-rich repeats" evidence="7">
    <location>
        <begin position="698"/>
        <end position="798"/>
    </location>
</feature>
<dbReference type="Pfam" id="PF23247">
    <property type="entry name" value="LRR_RPS2"/>
    <property type="match status" value="1"/>
</dbReference>
<evidence type="ECO:0000313" key="10">
    <source>
        <dbReference type="Proteomes" id="UP000002051"/>
    </source>
</evidence>
<keyword evidence="2" id="KW-0547">Nucleotide-binding</keyword>
<evidence type="ECO:0000313" key="9">
    <source>
        <dbReference type="EnsemblPlants" id="AES81053"/>
    </source>
</evidence>
<comment type="similarity">
    <text evidence="1">Belongs to the disease resistance NB-LRR family.</text>
</comment>
<feature type="domain" description="NB-ARC" evidence="6">
    <location>
        <begin position="99"/>
        <end position="134"/>
    </location>
</feature>
<dbReference type="SUPFAM" id="SSF52058">
    <property type="entry name" value="L domain-like"/>
    <property type="match status" value="1"/>
</dbReference>
<dbReference type="AlphaFoldDB" id="G7L3R9"/>
<dbReference type="HOGENOM" id="CLU_000427_3_1_1"/>
<dbReference type="eggNOG" id="KOG4658">
    <property type="taxonomic scope" value="Eukaryota"/>
</dbReference>
<evidence type="ECO:0000259" key="7">
    <source>
        <dbReference type="Pfam" id="PF23247"/>
    </source>
</evidence>
<dbReference type="PaxDb" id="3880-AES81053"/>
<keyword evidence="3" id="KW-0611">Plant defense</keyword>
<dbReference type="InterPro" id="IPR002182">
    <property type="entry name" value="NB-ARC"/>
</dbReference>
<name>G7L3R9_MEDTR</name>
<proteinExistence type="inferred from homology"/>
<dbReference type="EnsemblPlants" id="AES81053">
    <property type="protein sequence ID" value="AES81053"/>
    <property type="gene ID" value="MTR_7g088120"/>
</dbReference>
<dbReference type="GO" id="GO:0006952">
    <property type="term" value="P:defense response"/>
    <property type="evidence" value="ECO:0007669"/>
    <property type="project" value="UniProtKB-KW"/>
</dbReference>
<accession>G7L3R9</accession>
<dbReference type="ExpressionAtlas" id="G7L3R9">
    <property type="expression patterns" value="differential"/>
</dbReference>
<feature type="coiled-coil region" evidence="5">
    <location>
        <begin position="30"/>
        <end position="64"/>
    </location>
</feature>
<keyword evidence="10" id="KW-1185">Reference proteome</keyword>
<dbReference type="Proteomes" id="UP000002051">
    <property type="component" value="Unassembled WGS sequence"/>
</dbReference>
<reference evidence="9" key="3">
    <citation type="submission" date="2015-04" db="UniProtKB">
        <authorList>
            <consortium name="EnsemblPlants"/>
        </authorList>
    </citation>
    <scope>IDENTIFICATION</scope>
    <source>
        <strain evidence="9">cv. Jemalong A17</strain>
    </source>
</reference>
<protein>
    <submittedName>
        <fullName evidence="8">LRR and NB-ARC domain disease resistance protein</fullName>
    </submittedName>
</protein>
<dbReference type="InterPro" id="IPR057135">
    <property type="entry name" value="At4g27190-like_LRR"/>
</dbReference>
<dbReference type="InterPro" id="IPR050905">
    <property type="entry name" value="Plant_NBS-LRR"/>
</dbReference>
<dbReference type="GO" id="GO:0005524">
    <property type="term" value="F:ATP binding"/>
    <property type="evidence" value="ECO:0007669"/>
    <property type="project" value="UniProtKB-KW"/>
</dbReference>
<dbReference type="GO" id="GO:0043531">
    <property type="term" value="F:ADP binding"/>
    <property type="evidence" value="ECO:0007669"/>
    <property type="project" value="InterPro"/>
</dbReference>
<evidence type="ECO:0000256" key="5">
    <source>
        <dbReference type="SAM" id="Coils"/>
    </source>
</evidence>
<dbReference type="InterPro" id="IPR042197">
    <property type="entry name" value="Apaf_helical"/>
</dbReference>
<dbReference type="PANTHER" id="PTHR33463:SF105">
    <property type="entry name" value="AND NB-ARC DOMAIN DISEASE RESISTANCE PROTEIN, PUTATIVE-RELATED"/>
    <property type="match status" value="1"/>
</dbReference>
<organism evidence="8 10">
    <name type="scientific">Medicago truncatula</name>
    <name type="common">Barrel medic</name>
    <name type="synonym">Medicago tribuloides</name>
    <dbReference type="NCBI Taxonomy" id="3880"/>
    <lineage>
        <taxon>Eukaryota</taxon>
        <taxon>Viridiplantae</taxon>
        <taxon>Streptophyta</taxon>
        <taxon>Embryophyta</taxon>
        <taxon>Tracheophyta</taxon>
        <taxon>Spermatophyta</taxon>
        <taxon>Magnoliopsida</taxon>
        <taxon>eudicotyledons</taxon>
        <taxon>Gunneridae</taxon>
        <taxon>Pentapetalae</taxon>
        <taxon>rosids</taxon>
        <taxon>fabids</taxon>
        <taxon>Fabales</taxon>
        <taxon>Fabaceae</taxon>
        <taxon>Papilionoideae</taxon>
        <taxon>50 kb inversion clade</taxon>
        <taxon>NPAAA clade</taxon>
        <taxon>Hologalegina</taxon>
        <taxon>IRL clade</taxon>
        <taxon>Trifolieae</taxon>
        <taxon>Medicago</taxon>
    </lineage>
</organism>
<dbReference type="Gene3D" id="1.10.8.430">
    <property type="entry name" value="Helical domain of apoptotic protease-activating factors"/>
    <property type="match status" value="1"/>
</dbReference>
<evidence type="ECO:0000256" key="2">
    <source>
        <dbReference type="ARBA" id="ARBA00022741"/>
    </source>
</evidence>
<dbReference type="SUPFAM" id="SSF52540">
    <property type="entry name" value="P-loop containing nucleoside triphosphate hydrolases"/>
    <property type="match status" value="1"/>
</dbReference>
<reference evidence="8 10" key="1">
    <citation type="journal article" date="2011" name="Nature">
        <title>The Medicago genome provides insight into the evolution of rhizobial symbioses.</title>
        <authorList>
            <person name="Young N.D."/>
            <person name="Debelle F."/>
            <person name="Oldroyd G.E."/>
            <person name="Geurts R."/>
            <person name="Cannon S.B."/>
            <person name="Udvardi M.K."/>
            <person name="Benedito V.A."/>
            <person name="Mayer K.F."/>
            <person name="Gouzy J."/>
            <person name="Schoof H."/>
            <person name="Van de Peer Y."/>
            <person name="Proost S."/>
            <person name="Cook D.R."/>
            <person name="Meyers B.C."/>
            <person name="Spannagl M."/>
            <person name="Cheung F."/>
            <person name="De Mita S."/>
            <person name="Krishnakumar V."/>
            <person name="Gundlach H."/>
            <person name="Zhou S."/>
            <person name="Mudge J."/>
            <person name="Bharti A.K."/>
            <person name="Murray J.D."/>
            <person name="Naoumkina M.A."/>
            <person name="Rosen B."/>
            <person name="Silverstein K.A."/>
            <person name="Tang H."/>
            <person name="Rombauts S."/>
            <person name="Zhao P.X."/>
            <person name="Zhou P."/>
            <person name="Barbe V."/>
            <person name="Bardou P."/>
            <person name="Bechner M."/>
            <person name="Bellec A."/>
            <person name="Berger A."/>
            <person name="Berges H."/>
            <person name="Bidwell S."/>
            <person name="Bisseling T."/>
            <person name="Choisne N."/>
            <person name="Couloux A."/>
            <person name="Denny R."/>
            <person name="Deshpande S."/>
            <person name="Dai X."/>
            <person name="Doyle J.J."/>
            <person name="Dudez A.M."/>
            <person name="Farmer A.D."/>
            <person name="Fouteau S."/>
            <person name="Franken C."/>
            <person name="Gibelin C."/>
            <person name="Gish J."/>
            <person name="Goldstein S."/>
            <person name="Gonzalez A.J."/>
            <person name="Green P.J."/>
            <person name="Hallab A."/>
            <person name="Hartog M."/>
            <person name="Hua A."/>
            <person name="Humphray S.J."/>
            <person name="Jeong D.H."/>
            <person name="Jing Y."/>
            <person name="Jocker A."/>
            <person name="Kenton S.M."/>
            <person name="Kim D.J."/>
            <person name="Klee K."/>
            <person name="Lai H."/>
            <person name="Lang C."/>
            <person name="Lin S."/>
            <person name="Macmil S.L."/>
            <person name="Magdelenat G."/>
            <person name="Matthews L."/>
            <person name="McCorrison J."/>
            <person name="Monaghan E.L."/>
            <person name="Mun J.H."/>
            <person name="Najar F.Z."/>
            <person name="Nicholson C."/>
            <person name="Noirot C."/>
            <person name="O'Bleness M."/>
            <person name="Paule C.R."/>
            <person name="Poulain J."/>
            <person name="Prion F."/>
            <person name="Qin B."/>
            <person name="Qu C."/>
            <person name="Retzel E.F."/>
            <person name="Riddle C."/>
            <person name="Sallet E."/>
            <person name="Samain S."/>
            <person name="Samson N."/>
            <person name="Sanders I."/>
            <person name="Saurat O."/>
            <person name="Scarpelli C."/>
            <person name="Schiex T."/>
            <person name="Segurens B."/>
            <person name="Severin A.J."/>
            <person name="Sherrier D.J."/>
            <person name="Shi R."/>
            <person name="Sims S."/>
            <person name="Singer S.R."/>
            <person name="Sinharoy S."/>
            <person name="Sterck L."/>
            <person name="Viollet A."/>
            <person name="Wang B.B."/>
            <person name="Wang K."/>
            <person name="Wang M."/>
            <person name="Wang X."/>
            <person name="Warfsmann J."/>
            <person name="Weissenbach J."/>
            <person name="White D.D."/>
            <person name="White J.D."/>
            <person name="Wiley G.B."/>
            <person name="Wincker P."/>
            <person name="Xing Y."/>
            <person name="Yang L."/>
            <person name="Yao Z."/>
            <person name="Ying F."/>
            <person name="Zhai J."/>
            <person name="Zhou L."/>
            <person name="Zuber A."/>
            <person name="Denarie J."/>
            <person name="Dixon R.A."/>
            <person name="May G.D."/>
            <person name="Schwartz D.C."/>
            <person name="Rogers J."/>
            <person name="Quetier F."/>
            <person name="Town C.D."/>
            <person name="Roe B.A."/>
        </authorList>
    </citation>
    <scope>NUCLEOTIDE SEQUENCE [LARGE SCALE GENOMIC DNA]</scope>
    <source>
        <strain evidence="8">A17</strain>
        <strain evidence="9 10">cv. Jemalong A17</strain>
    </source>
</reference>
<evidence type="ECO:0000256" key="3">
    <source>
        <dbReference type="ARBA" id="ARBA00022821"/>
    </source>
</evidence>
<feature type="domain" description="NB-ARC" evidence="6">
    <location>
        <begin position="139"/>
        <end position="206"/>
    </location>
</feature>
<keyword evidence="5" id="KW-0175">Coiled coil</keyword>
<keyword evidence="4" id="KW-0067">ATP-binding</keyword>
<dbReference type="Gene3D" id="3.40.50.300">
    <property type="entry name" value="P-loop containing nucleotide triphosphate hydrolases"/>
    <property type="match status" value="1"/>
</dbReference>
<dbReference type="InterPro" id="IPR027417">
    <property type="entry name" value="P-loop_NTPase"/>
</dbReference>
<evidence type="ECO:0000256" key="4">
    <source>
        <dbReference type="ARBA" id="ARBA00022840"/>
    </source>
</evidence>
<sequence length="824" mass="94487">MDCLTELGKEAVTKLGELVVESIMKHFKYLTQHKKITTNLEEELERLKMIKQALQTRVETERRKGYEIAPNMQKWVYDVTTIEDQLQKWLSDENRVKNKDYKEVIEKLKDDQVNMISICGMGGVGKTTMCNEVLGMELKKVSEKGRAMQLHERLMRKDKKVLIVLDDVWDILDFECIGLPYLEHEKYCKILLTSRDEKVWEVVDRNDINPIAKEVAKECGGLPLAIATIGRALSNEGKSAWEDALRQLNDVQSSSSLGVGKHIYPRIELSLKFLGNKEHKLLLMLCGLFPEDFDIPIESLLYHAFGLGLFKYINASLKARNRVHTLVEDLRRKFLLLDTFKNAEDKFMVQYTFKSLKEDKLSEINAISLILDDTKVLENGLHCPTLKLLQVSTKGKKPLSWPELFFQGMSALKVLSLQNLCIPKLPYLSQASLNLHTLQVEHCDVGDISIIGKELKHLEVLSFADSNIKELPFEIGNLGSLRLLDLSNCNDLVIISDNVLIRLSRLEEIYFRMDNFPWKKNEASLNELKKISHQLKVVEMKVGGAEILVKDLVFNNLQKFWIYVDLYSDFQHSKCEILAIRKVKSLKNVLTQLSADCPIPYLKDLRVDSCPDLQHLIDCSVRCNDFPQIHSLSFKKLQNLKEMCYTPNNHEVKGMIIDFSYFVKLELIDLPSCIGFNNAMNFKDGVSDIRTPTCIHFSVIAREITNLEKLEVKSCALIENIIEWSRDEEDENKGHVATISFNKLDCVSLSSLPKLVSICSDSLWLECPSLKQFDIEDCPILEMYFLPTNIDAKHDNLNNVKDVGFQSFQENNSRSSSWSSRNDT</sequence>
<dbReference type="Gene3D" id="3.80.10.10">
    <property type="entry name" value="Ribonuclease Inhibitor"/>
    <property type="match status" value="2"/>
</dbReference>
<dbReference type="PANTHER" id="PTHR33463">
    <property type="entry name" value="NB-ARC DOMAIN-CONTAINING PROTEIN-RELATED"/>
    <property type="match status" value="1"/>
</dbReference>
<gene>
    <name evidence="8" type="ordered locus">MTR_7g088120</name>
</gene>
<evidence type="ECO:0000313" key="8">
    <source>
        <dbReference type="EMBL" id="AES81053.1"/>
    </source>
</evidence>
<dbReference type="InterPro" id="IPR032675">
    <property type="entry name" value="LRR_dom_sf"/>
</dbReference>
<evidence type="ECO:0000256" key="1">
    <source>
        <dbReference type="ARBA" id="ARBA00008894"/>
    </source>
</evidence>
<dbReference type="EMBL" id="CM001223">
    <property type="protein sequence ID" value="AES81053.1"/>
    <property type="molecule type" value="Genomic_DNA"/>
</dbReference>
<dbReference type="Pfam" id="PF00931">
    <property type="entry name" value="NB-ARC"/>
    <property type="match status" value="2"/>
</dbReference>
<reference evidence="8 10" key="2">
    <citation type="journal article" date="2014" name="BMC Genomics">
        <title>An improved genome release (version Mt4.0) for the model legume Medicago truncatula.</title>
        <authorList>
            <person name="Tang H."/>
            <person name="Krishnakumar V."/>
            <person name="Bidwell S."/>
            <person name="Rosen B."/>
            <person name="Chan A."/>
            <person name="Zhou S."/>
            <person name="Gentzbittel L."/>
            <person name="Childs K.L."/>
            <person name="Yandell M."/>
            <person name="Gundlach H."/>
            <person name="Mayer K.F."/>
            <person name="Schwartz D.C."/>
            <person name="Town C.D."/>
        </authorList>
    </citation>
    <scope>GENOME REANNOTATION</scope>
    <source>
        <strain evidence="9 10">cv. Jemalong A17</strain>
    </source>
</reference>